<evidence type="ECO:0000313" key="1">
    <source>
        <dbReference type="EMBL" id="CAH8208204.1"/>
    </source>
</evidence>
<dbReference type="EMBL" id="CALYLK010000112">
    <property type="protein sequence ID" value="CAH8208204.1"/>
    <property type="molecule type" value="Genomic_DNA"/>
</dbReference>
<name>A0ABN8TMM4_9VIBR</name>
<protein>
    <submittedName>
        <fullName evidence="1">Uncharacterized protein</fullName>
    </submittedName>
</protein>
<dbReference type="Proteomes" id="UP001152658">
    <property type="component" value="Unassembled WGS sequence"/>
</dbReference>
<evidence type="ECO:0000313" key="2">
    <source>
        <dbReference type="Proteomes" id="UP001152658"/>
    </source>
</evidence>
<keyword evidence="2" id="KW-1185">Reference proteome</keyword>
<comment type="caution">
    <text evidence="1">The sequence shown here is derived from an EMBL/GenBank/DDBJ whole genome shotgun (WGS) entry which is preliminary data.</text>
</comment>
<reference evidence="1" key="1">
    <citation type="submission" date="2022-06" db="EMBL/GenBank/DDBJ databases">
        <authorList>
            <person name="Goudenege D."/>
            <person name="Le Roux F."/>
        </authorList>
    </citation>
    <scope>NUCLEOTIDE SEQUENCE</scope>
    <source>
        <strain evidence="1">12-063</strain>
    </source>
</reference>
<gene>
    <name evidence="1" type="ORF">VAE063_730008</name>
</gene>
<accession>A0ABN8TMM4</accession>
<dbReference type="RefSeq" id="WP_168786453.1">
    <property type="nucleotide sequence ID" value="NZ_CP091993.1"/>
</dbReference>
<sequence length="106" mass="12075">MGKITLKQAQALAILELYQKLGLGVYSNPLEDALASHQDELLQKMKKDLIGRIDIIIDEMARDSLIDHVHSGYEAQIYDLRKKVDEQKGAHENELAELLERVEGYQ</sequence>
<organism evidence="1 2">
    <name type="scientific">Vibrio aestuarianus</name>
    <dbReference type="NCBI Taxonomy" id="28171"/>
    <lineage>
        <taxon>Bacteria</taxon>
        <taxon>Pseudomonadati</taxon>
        <taxon>Pseudomonadota</taxon>
        <taxon>Gammaproteobacteria</taxon>
        <taxon>Vibrionales</taxon>
        <taxon>Vibrionaceae</taxon>
        <taxon>Vibrio</taxon>
    </lineage>
</organism>
<proteinExistence type="predicted"/>